<reference evidence="3" key="1">
    <citation type="journal article" date="2014" name="Int. J. Syst. Evol. Microbiol.">
        <title>Complete genome sequence of Corynebacterium casei LMG S-19264T (=DSM 44701T), isolated from a smear-ripened cheese.</title>
        <authorList>
            <consortium name="US DOE Joint Genome Institute (JGI-PGF)"/>
            <person name="Walter F."/>
            <person name="Albersmeier A."/>
            <person name="Kalinowski J."/>
            <person name="Ruckert C."/>
        </authorList>
    </citation>
    <scope>NUCLEOTIDE SEQUENCE</scope>
    <source>
        <strain evidence="3">JCM 4059</strain>
    </source>
</reference>
<dbReference type="PANTHER" id="PTHR35526">
    <property type="entry name" value="ANTI-SIGMA-F FACTOR RSBW-RELATED"/>
    <property type="match status" value="1"/>
</dbReference>
<reference evidence="3" key="2">
    <citation type="submission" date="2020-09" db="EMBL/GenBank/DDBJ databases">
        <authorList>
            <person name="Sun Q."/>
            <person name="Ohkuma M."/>
        </authorList>
    </citation>
    <scope>NUCLEOTIDE SEQUENCE</scope>
    <source>
        <strain evidence="3">JCM 4059</strain>
    </source>
</reference>
<dbReference type="Pfam" id="PF13581">
    <property type="entry name" value="HATPase_c_2"/>
    <property type="match status" value="1"/>
</dbReference>
<keyword evidence="1" id="KW-0723">Serine/threonine-protein kinase</keyword>
<dbReference type="AlphaFoldDB" id="A0A919B5D9"/>
<dbReference type="CDD" id="cd16936">
    <property type="entry name" value="HATPase_RsbW-like"/>
    <property type="match status" value="1"/>
</dbReference>
<dbReference type="EMBL" id="BNBD01000009">
    <property type="protein sequence ID" value="GHF56708.1"/>
    <property type="molecule type" value="Genomic_DNA"/>
</dbReference>
<dbReference type="InterPro" id="IPR036890">
    <property type="entry name" value="HATPase_C_sf"/>
</dbReference>
<dbReference type="Gene3D" id="3.30.565.10">
    <property type="entry name" value="Histidine kinase-like ATPase, C-terminal domain"/>
    <property type="match status" value="1"/>
</dbReference>
<evidence type="ECO:0000313" key="3">
    <source>
        <dbReference type="EMBL" id="GHF56708.1"/>
    </source>
</evidence>
<evidence type="ECO:0000313" key="4">
    <source>
        <dbReference type="Proteomes" id="UP000638313"/>
    </source>
</evidence>
<dbReference type="RefSeq" id="WP_190131258.1">
    <property type="nucleotide sequence ID" value="NZ_BNBD01000009.1"/>
</dbReference>
<dbReference type="PANTHER" id="PTHR35526:SF3">
    <property type="entry name" value="ANTI-SIGMA-F FACTOR RSBW"/>
    <property type="match status" value="1"/>
</dbReference>
<protein>
    <recommendedName>
        <fullName evidence="2">Histidine kinase/HSP90-like ATPase domain-containing protein</fullName>
    </recommendedName>
</protein>
<keyword evidence="1" id="KW-0418">Kinase</keyword>
<gene>
    <name evidence="3" type="ORF">GCM10010218_42570</name>
</gene>
<dbReference type="Proteomes" id="UP000638313">
    <property type="component" value="Unassembled WGS sequence"/>
</dbReference>
<keyword evidence="1" id="KW-0808">Transferase</keyword>
<dbReference type="SUPFAM" id="SSF55874">
    <property type="entry name" value="ATPase domain of HSP90 chaperone/DNA topoisomerase II/histidine kinase"/>
    <property type="match status" value="1"/>
</dbReference>
<proteinExistence type="predicted"/>
<dbReference type="InterPro" id="IPR003594">
    <property type="entry name" value="HATPase_dom"/>
</dbReference>
<evidence type="ECO:0000259" key="2">
    <source>
        <dbReference type="Pfam" id="PF13581"/>
    </source>
</evidence>
<feature type="domain" description="Histidine kinase/HSP90-like ATPase" evidence="2">
    <location>
        <begin position="21"/>
        <end position="119"/>
    </location>
</feature>
<comment type="caution">
    <text evidence="3">The sequence shown here is derived from an EMBL/GenBank/DDBJ whole genome shotgun (WGS) entry which is preliminary data.</text>
</comment>
<sequence length="174" mass="19061">MRTTVLNLPIRHGHYVLDAPAHATTPRLARQFVAETLVAAGRDALVPDARVCVSDVVTNVVQHARVDTLAVEVTVRPGRAVVAVRDGDPYRRPYRRHAAPGDERGRGLQLVGALSYACGVSLVWDGLHVVGKRVWFELRERYVLAHLPCPRFTPSCRQCAVCAPVSPGQEPSTE</sequence>
<keyword evidence="4" id="KW-1185">Reference proteome</keyword>
<organism evidence="3 4">
    <name type="scientific">Streptomyces mashuensis</name>
    <dbReference type="NCBI Taxonomy" id="33904"/>
    <lineage>
        <taxon>Bacteria</taxon>
        <taxon>Bacillati</taxon>
        <taxon>Actinomycetota</taxon>
        <taxon>Actinomycetes</taxon>
        <taxon>Kitasatosporales</taxon>
        <taxon>Streptomycetaceae</taxon>
        <taxon>Streptomyces</taxon>
    </lineage>
</organism>
<dbReference type="GO" id="GO:0004674">
    <property type="term" value="F:protein serine/threonine kinase activity"/>
    <property type="evidence" value="ECO:0007669"/>
    <property type="project" value="UniProtKB-KW"/>
</dbReference>
<name>A0A919B5D9_9ACTN</name>
<accession>A0A919B5D9</accession>
<evidence type="ECO:0000256" key="1">
    <source>
        <dbReference type="ARBA" id="ARBA00022527"/>
    </source>
</evidence>
<dbReference type="InterPro" id="IPR050267">
    <property type="entry name" value="Anti-sigma-factor_SerPK"/>
</dbReference>